<reference evidence="2 3" key="1">
    <citation type="submission" date="2015-08" db="EMBL/GenBank/DDBJ databases">
        <title>Draft Genome Sequence of Bacillus vietnamensis UCD-SED5.</title>
        <authorList>
            <person name="Lee R.D."/>
            <person name="Jospin G."/>
            <person name="Lang J.M."/>
            <person name="Coil D.A."/>
            <person name="Eisen J.A."/>
        </authorList>
    </citation>
    <scope>NUCLEOTIDE SEQUENCE [LARGE SCALE GENOMIC DNA]</scope>
    <source>
        <strain evidence="2 3">UCD-SED5</strain>
    </source>
</reference>
<dbReference type="GO" id="GO:0005829">
    <property type="term" value="C:cytosol"/>
    <property type="evidence" value="ECO:0007669"/>
    <property type="project" value="TreeGrafter"/>
</dbReference>
<dbReference type="PATRIC" id="fig|218284.4.peg.3542"/>
<dbReference type="Proteomes" id="UP000050398">
    <property type="component" value="Unassembled WGS sequence"/>
</dbReference>
<dbReference type="InterPro" id="IPR045247">
    <property type="entry name" value="Oye-like"/>
</dbReference>
<gene>
    <name evidence="2" type="ORF">AM506_09435</name>
</gene>
<dbReference type="CDD" id="cd04747">
    <property type="entry name" value="OYE_like_5_FMN"/>
    <property type="match status" value="1"/>
</dbReference>
<dbReference type="FunFam" id="3.20.20.70:FF:000262">
    <property type="entry name" value="NADH:flavin oxidoreductase"/>
    <property type="match status" value="1"/>
</dbReference>
<dbReference type="RefSeq" id="WP_060672252.1">
    <property type="nucleotide sequence ID" value="NZ_LIXZ01000006.1"/>
</dbReference>
<evidence type="ECO:0000313" key="3">
    <source>
        <dbReference type="Proteomes" id="UP000050398"/>
    </source>
</evidence>
<evidence type="ECO:0000259" key="1">
    <source>
        <dbReference type="Pfam" id="PF00724"/>
    </source>
</evidence>
<name>A0A0P6WEV7_9BACI</name>
<dbReference type="InterPro" id="IPR001155">
    <property type="entry name" value="OxRdtase_FMN_N"/>
</dbReference>
<sequence>MSETKTSTEPLFRPFHSEKLQLSNRTVMAPMTRGFSPNGVPGEDVAAYYRRRAENGVGLIVTEGTGINHPSSVSGASIPLFHGEESLNGWAEVVKEVHQAGGKIVPQLWHVGMTRKKGELPNEEAFPVGPSGLSLSGKEINEPMSEEEVVQMVEAYAKAAADAKRIGFDGIELHGAHGYLIDQFFWENTNRRTDRYGGDLVGRTRFAVEVIEACRREVGPDFPIIFRFSQWKMNDFNAKLATTPDELERFLEPLVKAGVDIFHCSTRRFWEPEFEGSDLNLAGWTKKLTGKPVISVGSVGLDGEFTSFSGAGTTSLDGLIERLDHGEFDLVAIGRSLLQDPEWVRKVEDGRADDLLPFDKEALKKLY</sequence>
<dbReference type="GO" id="GO:0016491">
    <property type="term" value="F:oxidoreductase activity"/>
    <property type="evidence" value="ECO:0007669"/>
    <property type="project" value="InterPro"/>
</dbReference>
<dbReference type="Pfam" id="PF00724">
    <property type="entry name" value="Oxidored_FMN"/>
    <property type="match status" value="1"/>
</dbReference>
<dbReference type="PANTHER" id="PTHR22893:SF55">
    <property type="entry name" value="OXIDOREDUCTASE-RELATED"/>
    <property type="match status" value="1"/>
</dbReference>
<dbReference type="OrthoDB" id="9772736at2"/>
<feature type="domain" description="NADH:flavin oxidoreductase/NADH oxidase N-terminal" evidence="1">
    <location>
        <begin position="11"/>
        <end position="353"/>
    </location>
</feature>
<proteinExistence type="predicted"/>
<protein>
    <submittedName>
        <fullName evidence="2">1,2-oxophytodienoate reductase</fullName>
    </submittedName>
</protein>
<dbReference type="Gene3D" id="3.20.20.70">
    <property type="entry name" value="Aldolase class I"/>
    <property type="match status" value="1"/>
</dbReference>
<accession>A0A0P6WEV7</accession>
<dbReference type="InterPro" id="IPR013785">
    <property type="entry name" value="Aldolase_TIM"/>
</dbReference>
<dbReference type="eggNOG" id="COG1902">
    <property type="taxonomic scope" value="Bacteria"/>
</dbReference>
<dbReference type="PANTHER" id="PTHR22893">
    <property type="entry name" value="NADH OXIDOREDUCTASE-RELATED"/>
    <property type="match status" value="1"/>
</dbReference>
<dbReference type="SUPFAM" id="SSF51395">
    <property type="entry name" value="FMN-linked oxidoreductases"/>
    <property type="match status" value="1"/>
</dbReference>
<comment type="caution">
    <text evidence="2">The sequence shown here is derived from an EMBL/GenBank/DDBJ whole genome shotgun (WGS) entry which is preliminary data.</text>
</comment>
<organism evidence="2 3">
    <name type="scientific">Rossellomorea vietnamensis</name>
    <dbReference type="NCBI Taxonomy" id="218284"/>
    <lineage>
        <taxon>Bacteria</taxon>
        <taxon>Bacillati</taxon>
        <taxon>Bacillota</taxon>
        <taxon>Bacilli</taxon>
        <taxon>Bacillales</taxon>
        <taxon>Bacillaceae</taxon>
        <taxon>Rossellomorea</taxon>
    </lineage>
</organism>
<dbReference type="GO" id="GO:0010181">
    <property type="term" value="F:FMN binding"/>
    <property type="evidence" value="ECO:0007669"/>
    <property type="project" value="InterPro"/>
</dbReference>
<dbReference type="EMBL" id="LIXZ01000006">
    <property type="protein sequence ID" value="KPL59681.1"/>
    <property type="molecule type" value="Genomic_DNA"/>
</dbReference>
<evidence type="ECO:0000313" key="2">
    <source>
        <dbReference type="EMBL" id="KPL59681.1"/>
    </source>
</evidence>
<dbReference type="AlphaFoldDB" id="A0A0P6WEV7"/>